<keyword evidence="4" id="KW-1185">Reference proteome</keyword>
<dbReference type="Pfam" id="PF07282">
    <property type="entry name" value="Cas12f1-like_TNB"/>
    <property type="match status" value="1"/>
</dbReference>
<dbReference type="EMBL" id="BQXS01000459">
    <property type="protein sequence ID" value="GKT28741.1"/>
    <property type="molecule type" value="Genomic_DNA"/>
</dbReference>
<feature type="non-terminal residue" evidence="3">
    <location>
        <position position="1"/>
    </location>
</feature>
<name>A0ABQ5KCZ6_9EUKA</name>
<reference evidence="3" key="1">
    <citation type="submission" date="2022-03" db="EMBL/GenBank/DDBJ databases">
        <title>Draft genome sequence of Aduncisulcus paluster, a free-living microaerophilic Fornicata.</title>
        <authorList>
            <person name="Yuyama I."/>
            <person name="Kume K."/>
            <person name="Tamura T."/>
            <person name="Inagaki Y."/>
            <person name="Hashimoto T."/>
        </authorList>
    </citation>
    <scope>NUCLEOTIDE SEQUENCE</scope>
    <source>
        <strain evidence="3">NY0171</strain>
    </source>
</reference>
<evidence type="ECO:0000313" key="4">
    <source>
        <dbReference type="Proteomes" id="UP001057375"/>
    </source>
</evidence>
<sequence length="328" mass="36584">VGFRSVPILPTSSSSISFFQIPNSLIKKDLLSLKGERFLMKTIRRLRKRSDCGDIGLVKIKTDGINVRILFGPTSANYSCVYSSKEVEVEKIDYYPPPPPPPPLYPSTMVVGVDPGRAALAGVAVLSCSPSGTVSNQSSVICTLIPAPSRKISTRVNNIMKLFNKIDFISTREDPIARLSQEFGKYEIISKLREKRVFRRKRMGLRTKKERQVRSFATSMVCTAQKEMKTLLVAYGDGGEAYKKCFSPTSKYYPPNGSTKWFPDRVKKQVEAANGFFVTVDEYHTSKLCPVCHAELKTIDAKNRIRQCPNCGVTGNRDCFAAQNIAML</sequence>
<dbReference type="InterPro" id="IPR010095">
    <property type="entry name" value="Cas12f1-like_TNB"/>
</dbReference>
<evidence type="ECO:0000256" key="1">
    <source>
        <dbReference type="ARBA" id="ARBA00023125"/>
    </source>
</evidence>
<keyword evidence="1" id="KW-0238">DNA-binding</keyword>
<comment type="caution">
    <text evidence="3">The sequence shown here is derived from an EMBL/GenBank/DDBJ whole genome shotgun (WGS) entry which is preliminary data.</text>
</comment>
<evidence type="ECO:0000313" key="3">
    <source>
        <dbReference type="EMBL" id="GKT28741.1"/>
    </source>
</evidence>
<accession>A0ABQ5KCZ6</accession>
<dbReference type="Proteomes" id="UP001057375">
    <property type="component" value="Unassembled WGS sequence"/>
</dbReference>
<organism evidence="3 4">
    <name type="scientific">Aduncisulcus paluster</name>
    <dbReference type="NCBI Taxonomy" id="2918883"/>
    <lineage>
        <taxon>Eukaryota</taxon>
        <taxon>Metamonada</taxon>
        <taxon>Carpediemonas-like organisms</taxon>
        <taxon>Aduncisulcus</taxon>
    </lineage>
</organism>
<gene>
    <name evidence="3" type="ORF">ADUPG1_000842</name>
</gene>
<feature type="non-terminal residue" evidence="3">
    <location>
        <position position="328"/>
    </location>
</feature>
<feature type="domain" description="Cas12f1-like TNB" evidence="2">
    <location>
        <begin position="265"/>
        <end position="325"/>
    </location>
</feature>
<protein>
    <recommendedName>
        <fullName evidence="2">Cas12f1-like TNB domain-containing protein</fullName>
    </recommendedName>
</protein>
<evidence type="ECO:0000259" key="2">
    <source>
        <dbReference type="Pfam" id="PF07282"/>
    </source>
</evidence>
<proteinExistence type="predicted"/>